<dbReference type="Pfam" id="PF24016">
    <property type="entry name" value="DUF7330"/>
    <property type="match status" value="1"/>
</dbReference>
<proteinExistence type="predicted"/>
<feature type="region of interest" description="Disordered" evidence="1">
    <location>
        <begin position="1"/>
        <end position="38"/>
    </location>
</feature>
<dbReference type="OrthoDB" id="5289249at2759"/>
<feature type="compositionally biased region" description="Basic and acidic residues" evidence="1">
    <location>
        <begin position="9"/>
        <end position="23"/>
    </location>
</feature>
<name>A0A0C3CFQ6_HEBCY</name>
<reference evidence="4" key="2">
    <citation type="submission" date="2015-01" db="EMBL/GenBank/DDBJ databases">
        <title>Evolutionary Origins and Diversification of the Mycorrhizal Mutualists.</title>
        <authorList>
            <consortium name="DOE Joint Genome Institute"/>
            <consortium name="Mycorrhizal Genomics Consortium"/>
            <person name="Kohler A."/>
            <person name="Kuo A."/>
            <person name="Nagy L.G."/>
            <person name="Floudas D."/>
            <person name="Copeland A."/>
            <person name="Barry K.W."/>
            <person name="Cichocki N."/>
            <person name="Veneault-Fourrey C."/>
            <person name="LaButti K."/>
            <person name="Lindquist E.A."/>
            <person name="Lipzen A."/>
            <person name="Lundell T."/>
            <person name="Morin E."/>
            <person name="Murat C."/>
            <person name="Riley R."/>
            <person name="Ohm R."/>
            <person name="Sun H."/>
            <person name="Tunlid A."/>
            <person name="Henrissat B."/>
            <person name="Grigoriev I.V."/>
            <person name="Hibbett D.S."/>
            <person name="Martin F."/>
        </authorList>
    </citation>
    <scope>NUCLEOTIDE SEQUENCE [LARGE SCALE GENOMIC DNA]</scope>
    <source>
        <strain evidence="4">h7</strain>
    </source>
</reference>
<protein>
    <recommendedName>
        <fullName evidence="2">DUF7330 domain-containing protein</fullName>
    </recommendedName>
</protein>
<feature type="domain" description="DUF7330" evidence="2">
    <location>
        <begin position="56"/>
        <end position="252"/>
    </location>
</feature>
<evidence type="ECO:0000256" key="1">
    <source>
        <dbReference type="SAM" id="MobiDB-lite"/>
    </source>
</evidence>
<dbReference type="STRING" id="686832.A0A0C3CFQ6"/>
<evidence type="ECO:0000313" key="3">
    <source>
        <dbReference type="EMBL" id="KIM42456.1"/>
    </source>
</evidence>
<dbReference type="HOGENOM" id="CLU_070382_3_0_1"/>
<dbReference type="AlphaFoldDB" id="A0A0C3CFQ6"/>
<organism evidence="3 4">
    <name type="scientific">Hebeloma cylindrosporum</name>
    <dbReference type="NCBI Taxonomy" id="76867"/>
    <lineage>
        <taxon>Eukaryota</taxon>
        <taxon>Fungi</taxon>
        <taxon>Dikarya</taxon>
        <taxon>Basidiomycota</taxon>
        <taxon>Agaricomycotina</taxon>
        <taxon>Agaricomycetes</taxon>
        <taxon>Agaricomycetidae</taxon>
        <taxon>Agaricales</taxon>
        <taxon>Agaricineae</taxon>
        <taxon>Hymenogastraceae</taxon>
        <taxon>Hebeloma</taxon>
    </lineage>
</organism>
<evidence type="ECO:0000313" key="4">
    <source>
        <dbReference type="Proteomes" id="UP000053424"/>
    </source>
</evidence>
<accession>A0A0C3CFQ6</accession>
<dbReference type="Proteomes" id="UP000053424">
    <property type="component" value="Unassembled WGS sequence"/>
</dbReference>
<dbReference type="InterPro" id="IPR055754">
    <property type="entry name" value="DUF7330"/>
</dbReference>
<gene>
    <name evidence="3" type="ORF">M413DRAFT_444877</name>
</gene>
<evidence type="ECO:0000259" key="2">
    <source>
        <dbReference type="Pfam" id="PF24016"/>
    </source>
</evidence>
<sequence>MILIPGDSEISKKALEEHSHEPVPEDSPPSYTASEAPGPSSLAALNISIPNVQPCNFVSVSRKDSSIKGTWLLDPMLSIPSELLPPLPAGESERTRKNLSLQTKDGSINANIFVLLTTAEELQKADKMNQRTLIDAGTKDGPVTVRMHEVHSQQGEVRLPIQLRSSSLDGAIRVYLPRSFRGIFRIKVKSGKIRFSKAIESSSTPFSEVNGLKISFLGLFDAAEWQPGVDWNGDELILETTDGNVSVLFDDEENGPAQPRKGLLSKIFKF</sequence>
<reference evidence="3 4" key="1">
    <citation type="submission" date="2014-04" db="EMBL/GenBank/DDBJ databases">
        <authorList>
            <consortium name="DOE Joint Genome Institute"/>
            <person name="Kuo A."/>
            <person name="Gay G."/>
            <person name="Dore J."/>
            <person name="Kohler A."/>
            <person name="Nagy L.G."/>
            <person name="Floudas D."/>
            <person name="Copeland A."/>
            <person name="Barry K.W."/>
            <person name="Cichocki N."/>
            <person name="Veneault-Fourrey C."/>
            <person name="LaButti K."/>
            <person name="Lindquist E.A."/>
            <person name="Lipzen A."/>
            <person name="Lundell T."/>
            <person name="Morin E."/>
            <person name="Murat C."/>
            <person name="Sun H."/>
            <person name="Tunlid A."/>
            <person name="Henrissat B."/>
            <person name="Grigoriev I.V."/>
            <person name="Hibbett D.S."/>
            <person name="Martin F."/>
            <person name="Nordberg H.P."/>
            <person name="Cantor M.N."/>
            <person name="Hua S.X."/>
        </authorList>
    </citation>
    <scope>NUCLEOTIDE SEQUENCE [LARGE SCALE GENOMIC DNA]</scope>
    <source>
        <strain evidence="4">h7</strain>
    </source>
</reference>
<keyword evidence="4" id="KW-1185">Reference proteome</keyword>
<dbReference type="EMBL" id="KN831778">
    <property type="protein sequence ID" value="KIM42456.1"/>
    <property type="molecule type" value="Genomic_DNA"/>
</dbReference>